<dbReference type="AlphaFoldDB" id="A0A2A2ABK0"/>
<dbReference type="RefSeq" id="WP_095549327.1">
    <property type="nucleotide sequence ID" value="NZ_NSJF01000002.1"/>
</dbReference>
<gene>
    <name evidence="1" type="ORF">CK620_04710</name>
</gene>
<comment type="caution">
    <text evidence="1">The sequence shown here is derived from an EMBL/GenBank/DDBJ whole genome shotgun (WGS) entry which is preliminary data.</text>
</comment>
<evidence type="ECO:0000313" key="1">
    <source>
        <dbReference type="EMBL" id="PAT35206.1"/>
    </source>
</evidence>
<dbReference type="Proteomes" id="UP000217999">
    <property type="component" value="Unassembled WGS sequence"/>
</dbReference>
<accession>A0A2A2ABK0</accession>
<proteinExistence type="predicted"/>
<sequence length="166" mass="18094">MHHTSPCPLPRRRATLQRLAATASMAAALAWLSACGDGYSVEGGLVWRPRPSDDDARVIVTVTKSQLNTWRQQQPLHSQQQPLSGLSPQAQQALARLRLSAPRQCEAGATVYELRLTDASGAQRYRSANWACGPGADRELNGYIATEDLQRLGELLAATPQTQDHP</sequence>
<organism evidence="1 2">
    <name type="scientific">Vandammella animalimorsus</name>
    <dbReference type="NCBI Taxonomy" id="2029117"/>
    <lineage>
        <taxon>Bacteria</taxon>
        <taxon>Pseudomonadati</taxon>
        <taxon>Pseudomonadota</taxon>
        <taxon>Betaproteobacteria</taxon>
        <taxon>Burkholderiales</taxon>
        <taxon>Comamonadaceae</taxon>
        <taxon>Vandammella</taxon>
    </lineage>
</organism>
<protein>
    <submittedName>
        <fullName evidence="1">Uncharacterized protein</fullName>
    </submittedName>
</protein>
<evidence type="ECO:0000313" key="2">
    <source>
        <dbReference type="Proteomes" id="UP000217999"/>
    </source>
</evidence>
<name>A0A2A2ABK0_9BURK</name>
<dbReference type="EMBL" id="NSJF01000002">
    <property type="protein sequence ID" value="PAT35206.1"/>
    <property type="molecule type" value="Genomic_DNA"/>
</dbReference>
<reference evidence="1 2" key="1">
    <citation type="submission" date="2017-08" db="EMBL/GenBank/DDBJ databases">
        <title>WGS of Clinical strains of the CDC Group NO-1 linked to zoonotic infections in humans.</title>
        <authorList>
            <person name="Bernier A.-M."/>
            <person name="Bernard K."/>
        </authorList>
    </citation>
    <scope>NUCLEOTIDE SEQUENCE [LARGE SCALE GENOMIC DNA]</scope>
    <source>
        <strain evidence="1 2">NML03-0146</strain>
    </source>
</reference>